<dbReference type="GO" id="GO:0045892">
    <property type="term" value="P:negative regulation of DNA-templated transcription"/>
    <property type="evidence" value="ECO:0007669"/>
    <property type="project" value="InterPro"/>
</dbReference>
<keyword evidence="9" id="KW-0969">Cilium</keyword>
<evidence type="ECO:0000256" key="7">
    <source>
        <dbReference type="SAM" id="MobiDB-lite"/>
    </source>
</evidence>
<evidence type="ECO:0000256" key="4">
    <source>
        <dbReference type="ARBA" id="ARBA00022795"/>
    </source>
</evidence>
<dbReference type="OrthoDB" id="2382241at2"/>
<feature type="domain" description="Anti-sigma-28 factor FlgM C-terminal" evidence="8">
    <location>
        <begin position="35"/>
        <end position="86"/>
    </location>
</feature>
<keyword evidence="9" id="KW-0282">Flagellum</keyword>
<proteinExistence type="inferred from homology"/>
<comment type="caution">
    <text evidence="9">The sequence shown here is derived from an EMBL/GenBank/DDBJ whole genome shotgun (WGS) entry which is preliminary data.</text>
</comment>
<feature type="region of interest" description="Disordered" evidence="7">
    <location>
        <begin position="1"/>
        <end position="38"/>
    </location>
</feature>
<evidence type="ECO:0000256" key="1">
    <source>
        <dbReference type="ARBA" id="ARBA00005322"/>
    </source>
</evidence>
<dbReference type="NCBIfam" id="TIGR03824">
    <property type="entry name" value="FlgM_jcvi"/>
    <property type="match status" value="1"/>
</dbReference>
<sequence>MKINDSQRIGAVNPYKKTTDARSANAAGRKDKPKDQVEISPEAKELLGAQGGVRTEEQQARIQVLKESVSSGTYVVDAGKIAEKLLPYLK</sequence>
<reference evidence="9 10" key="1">
    <citation type="submission" date="2017-03" db="EMBL/GenBank/DDBJ databases">
        <title>Isolation of Levoglucosan Utilizing Bacteria.</title>
        <authorList>
            <person name="Arya A.S."/>
        </authorList>
    </citation>
    <scope>NUCLEOTIDE SEQUENCE [LARGE SCALE GENOMIC DNA]</scope>
    <source>
        <strain evidence="9 10">MEC069</strain>
    </source>
</reference>
<keyword evidence="9" id="KW-0966">Cell projection</keyword>
<dbReference type="GO" id="GO:0044781">
    <property type="term" value="P:bacterial-type flagellum organization"/>
    <property type="evidence" value="ECO:0007669"/>
    <property type="project" value="UniProtKB-KW"/>
</dbReference>
<dbReference type="EMBL" id="MYFO01000008">
    <property type="protein sequence ID" value="TFE88929.1"/>
    <property type="molecule type" value="Genomic_DNA"/>
</dbReference>
<comment type="similarity">
    <text evidence="1">Belongs to the FlgM family.</text>
</comment>
<keyword evidence="10" id="KW-1185">Reference proteome</keyword>
<dbReference type="InterPro" id="IPR031316">
    <property type="entry name" value="FlgM_C"/>
</dbReference>
<organism evidence="9 10">
    <name type="scientific">Paenibacillus athensensis</name>
    <dbReference type="NCBI Taxonomy" id="1967502"/>
    <lineage>
        <taxon>Bacteria</taxon>
        <taxon>Bacillati</taxon>
        <taxon>Bacillota</taxon>
        <taxon>Bacilli</taxon>
        <taxon>Bacillales</taxon>
        <taxon>Paenibacillaceae</taxon>
        <taxon>Paenibacillus</taxon>
    </lineage>
</organism>
<evidence type="ECO:0000313" key="9">
    <source>
        <dbReference type="EMBL" id="TFE88929.1"/>
    </source>
</evidence>
<keyword evidence="6" id="KW-0804">Transcription</keyword>
<dbReference type="Pfam" id="PF04316">
    <property type="entry name" value="FlgM"/>
    <property type="match status" value="1"/>
</dbReference>
<dbReference type="RefSeq" id="WP_134751708.1">
    <property type="nucleotide sequence ID" value="NZ_MYFO02000011.1"/>
</dbReference>
<dbReference type="SUPFAM" id="SSF101498">
    <property type="entry name" value="Anti-sigma factor FlgM"/>
    <property type="match status" value="1"/>
</dbReference>
<dbReference type="InterPro" id="IPR035890">
    <property type="entry name" value="Anti-sigma-28_factor_FlgM_sf"/>
</dbReference>
<dbReference type="InterPro" id="IPR007412">
    <property type="entry name" value="FlgM"/>
</dbReference>
<keyword evidence="3" id="KW-0678">Repressor</keyword>
<evidence type="ECO:0000256" key="2">
    <source>
        <dbReference type="ARBA" id="ARBA00017823"/>
    </source>
</evidence>
<evidence type="ECO:0000256" key="6">
    <source>
        <dbReference type="ARBA" id="ARBA00023163"/>
    </source>
</evidence>
<keyword evidence="5" id="KW-0805">Transcription regulation</keyword>
<protein>
    <recommendedName>
        <fullName evidence="2">Negative regulator of flagellin synthesis</fullName>
    </recommendedName>
</protein>
<name>A0A4Y8Q4E7_9BACL</name>
<evidence type="ECO:0000256" key="5">
    <source>
        <dbReference type="ARBA" id="ARBA00023015"/>
    </source>
</evidence>
<evidence type="ECO:0000313" key="10">
    <source>
        <dbReference type="Proteomes" id="UP000298246"/>
    </source>
</evidence>
<gene>
    <name evidence="9" type="ORF">B5M42_08445</name>
</gene>
<dbReference type="Proteomes" id="UP000298246">
    <property type="component" value="Unassembled WGS sequence"/>
</dbReference>
<evidence type="ECO:0000256" key="3">
    <source>
        <dbReference type="ARBA" id="ARBA00022491"/>
    </source>
</evidence>
<dbReference type="AlphaFoldDB" id="A0A4Y8Q4E7"/>
<evidence type="ECO:0000259" key="8">
    <source>
        <dbReference type="Pfam" id="PF04316"/>
    </source>
</evidence>
<keyword evidence="4" id="KW-1005">Bacterial flagellum biogenesis</keyword>
<accession>A0A4Y8Q4E7</accession>
<feature type="compositionally biased region" description="Basic and acidic residues" evidence="7">
    <location>
        <begin position="28"/>
        <end position="38"/>
    </location>
</feature>